<dbReference type="EMBL" id="JADFTZ010000002">
    <property type="protein sequence ID" value="MBE9576191.1"/>
    <property type="molecule type" value="Genomic_DNA"/>
</dbReference>
<sequence length="312" mass="35768">MFQLYKKREFSALVGDTFNFFKLEGKNYFKNYFIINGGLLLLLVVLIYFFSNIFIKGTFEGLRNGNQNSLANEIYGNIGLFIGFGIAMIFLIMLISIINYSFPVGYLKLIEEKKERNFENLFKYFKSKLVRIIGFYFLSLIILLPLLAIVVALTFLSIFILIGIPLIFLLLPTLTSFIALTYFHYVTEEIGYFEAIKKAVLMLKSKYWPIIGSTFIVQMIVQITLGIFTLIPYFIGIITVFSNPESLQQNPDNAISFVMILLLVIVIISIIFNYTLQNIVLINQGVIFYSCKEEMENVSINNNIDLIGTDEA</sequence>
<feature type="transmembrane region" description="Helical" evidence="1">
    <location>
        <begin position="32"/>
        <end position="54"/>
    </location>
</feature>
<evidence type="ECO:0000313" key="3">
    <source>
        <dbReference type="Proteomes" id="UP000656274"/>
    </source>
</evidence>
<accession>A0ABR9WT31</accession>
<keyword evidence="3" id="KW-1185">Reference proteome</keyword>
<keyword evidence="1" id="KW-0472">Membrane</keyword>
<feature type="transmembrane region" description="Helical" evidence="1">
    <location>
        <begin position="133"/>
        <end position="160"/>
    </location>
</feature>
<keyword evidence="1" id="KW-1133">Transmembrane helix</keyword>
<feature type="transmembrane region" description="Helical" evidence="1">
    <location>
        <begin position="74"/>
        <end position="98"/>
    </location>
</feature>
<feature type="transmembrane region" description="Helical" evidence="1">
    <location>
        <begin position="207"/>
        <end position="235"/>
    </location>
</feature>
<gene>
    <name evidence="2" type="ORF">IM755_05655</name>
</gene>
<name>A0ABR9WT31_9FLAO</name>
<evidence type="ECO:0000313" key="2">
    <source>
        <dbReference type="EMBL" id="MBE9576191.1"/>
    </source>
</evidence>
<organism evidence="2 3">
    <name type="scientific">Flavobacterium proteolyticum</name>
    <dbReference type="NCBI Taxonomy" id="2911683"/>
    <lineage>
        <taxon>Bacteria</taxon>
        <taxon>Pseudomonadati</taxon>
        <taxon>Bacteroidota</taxon>
        <taxon>Flavobacteriia</taxon>
        <taxon>Flavobacteriales</taxon>
        <taxon>Flavobacteriaceae</taxon>
        <taxon>Flavobacterium</taxon>
    </lineage>
</organism>
<protein>
    <recommendedName>
        <fullName evidence="4">Glycerophosphoryl diester phosphodiesterase membrane domain-containing protein</fullName>
    </recommendedName>
</protein>
<dbReference type="RefSeq" id="WP_194094589.1">
    <property type="nucleotide sequence ID" value="NZ_JADFTZ010000002.1"/>
</dbReference>
<proteinExistence type="predicted"/>
<reference evidence="2 3" key="1">
    <citation type="submission" date="2020-10" db="EMBL/GenBank/DDBJ databases">
        <title>The genome sequence of Flavobacterium aquaticum 1Y8A.</title>
        <authorList>
            <person name="Liu Y."/>
        </authorList>
    </citation>
    <scope>NUCLEOTIDE SEQUENCE [LARGE SCALE GENOMIC DNA]</scope>
    <source>
        <strain evidence="2 3">1Y8A</strain>
    </source>
</reference>
<dbReference type="Proteomes" id="UP000656274">
    <property type="component" value="Unassembled WGS sequence"/>
</dbReference>
<comment type="caution">
    <text evidence="2">The sequence shown here is derived from an EMBL/GenBank/DDBJ whole genome shotgun (WGS) entry which is preliminary data.</text>
</comment>
<feature type="transmembrane region" description="Helical" evidence="1">
    <location>
        <begin position="255"/>
        <end position="276"/>
    </location>
</feature>
<evidence type="ECO:0008006" key="4">
    <source>
        <dbReference type="Google" id="ProtNLM"/>
    </source>
</evidence>
<feature type="transmembrane region" description="Helical" evidence="1">
    <location>
        <begin position="166"/>
        <end position="186"/>
    </location>
</feature>
<evidence type="ECO:0000256" key="1">
    <source>
        <dbReference type="SAM" id="Phobius"/>
    </source>
</evidence>
<keyword evidence="1" id="KW-0812">Transmembrane</keyword>